<dbReference type="RefSeq" id="WP_359787546.1">
    <property type="nucleotide sequence ID" value="NZ_JBEYBN010000011.1"/>
</dbReference>
<proteinExistence type="predicted"/>
<organism evidence="1 2">
    <name type="scientific">Streptomyces olindensis</name>
    <dbReference type="NCBI Taxonomy" id="358823"/>
    <lineage>
        <taxon>Bacteria</taxon>
        <taxon>Bacillati</taxon>
        <taxon>Actinomycetota</taxon>
        <taxon>Actinomycetes</taxon>
        <taxon>Kitasatosporales</taxon>
        <taxon>Streptomycetaceae</taxon>
        <taxon>Streptomyces</taxon>
    </lineage>
</organism>
<keyword evidence="2" id="KW-1185">Reference proteome</keyword>
<accession>A0ABV2XSE1</accession>
<reference evidence="1 2" key="1">
    <citation type="submission" date="2024-06" db="EMBL/GenBank/DDBJ databases">
        <title>The Natural Products Discovery Center: Release of the First 8490 Sequenced Strains for Exploring Actinobacteria Biosynthetic Diversity.</title>
        <authorList>
            <person name="Kalkreuter E."/>
            <person name="Kautsar S.A."/>
            <person name="Yang D."/>
            <person name="Bader C.D."/>
            <person name="Teijaro C.N."/>
            <person name="Fluegel L."/>
            <person name="Davis C.M."/>
            <person name="Simpson J.R."/>
            <person name="Lauterbach L."/>
            <person name="Steele A.D."/>
            <person name="Gui C."/>
            <person name="Meng S."/>
            <person name="Li G."/>
            <person name="Viehrig K."/>
            <person name="Ye F."/>
            <person name="Su P."/>
            <person name="Kiefer A.F."/>
            <person name="Nichols A."/>
            <person name="Cepeda A.J."/>
            <person name="Yan W."/>
            <person name="Fan B."/>
            <person name="Jiang Y."/>
            <person name="Adhikari A."/>
            <person name="Zheng C.-J."/>
            <person name="Schuster L."/>
            <person name="Cowan T.M."/>
            <person name="Smanski M.J."/>
            <person name="Chevrette M.G."/>
            <person name="De Carvalho L.P.S."/>
            <person name="Shen B."/>
        </authorList>
    </citation>
    <scope>NUCLEOTIDE SEQUENCE [LARGE SCALE GENOMIC DNA]</scope>
    <source>
        <strain evidence="1 2">NPDC019583</strain>
    </source>
</reference>
<evidence type="ECO:0000313" key="1">
    <source>
        <dbReference type="EMBL" id="MEU2266845.1"/>
    </source>
</evidence>
<name>A0ABV2XSE1_9ACTN</name>
<gene>
    <name evidence="1" type="ORF">ABZ568_10560</name>
</gene>
<dbReference type="EMBL" id="JBEYBN010000011">
    <property type="protein sequence ID" value="MEU2266845.1"/>
    <property type="molecule type" value="Genomic_DNA"/>
</dbReference>
<evidence type="ECO:0000313" key="2">
    <source>
        <dbReference type="Proteomes" id="UP001550603"/>
    </source>
</evidence>
<dbReference type="Proteomes" id="UP001550603">
    <property type="component" value="Unassembled WGS sequence"/>
</dbReference>
<comment type="caution">
    <text evidence="1">The sequence shown here is derived from an EMBL/GenBank/DDBJ whole genome shotgun (WGS) entry which is preliminary data.</text>
</comment>
<sequence>MPETGEDRGFSKWSGARALIAERPGTVIGRFVLGPECHDWDEELRDFYDDRDDTYTFSSKGREGEPPKWPPKGTKLAGVMLAGVDDESRPYLITVNSKEGTLSSRDVVDIIDSVALRDTKK</sequence>
<protein>
    <submittedName>
        <fullName evidence="1">Uncharacterized protein</fullName>
    </submittedName>
</protein>